<dbReference type="InterPro" id="IPR000182">
    <property type="entry name" value="GNAT_dom"/>
</dbReference>
<organism evidence="7 8">
    <name type="scientific">Skeletonema marinoi</name>
    <dbReference type="NCBI Taxonomy" id="267567"/>
    <lineage>
        <taxon>Eukaryota</taxon>
        <taxon>Sar</taxon>
        <taxon>Stramenopiles</taxon>
        <taxon>Ochrophyta</taxon>
        <taxon>Bacillariophyta</taxon>
        <taxon>Coscinodiscophyceae</taxon>
        <taxon>Thalassiosirophycidae</taxon>
        <taxon>Thalassiosirales</taxon>
        <taxon>Skeletonemataceae</taxon>
        <taxon>Skeletonema</taxon>
        <taxon>Skeletonema marinoi-dohrnii complex</taxon>
    </lineage>
</organism>
<dbReference type="GO" id="GO:1990190">
    <property type="term" value="F:protein-N-terminal-glutamate acetyltransferase activity"/>
    <property type="evidence" value="ECO:0007669"/>
    <property type="project" value="TreeGrafter"/>
</dbReference>
<dbReference type="Gene3D" id="3.40.630.30">
    <property type="match status" value="1"/>
</dbReference>
<feature type="domain" description="N-acetyltransferase" evidence="6">
    <location>
        <begin position="196"/>
        <end position="346"/>
    </location>
</feature>
<evidence type="ECO:0000256" key="5">
    <source>
        <dbReference type="SAM" id="SignalP"/>
    </source>
</evidence>
<dbReference type="GO" id="GO:1990189">
    <property type="term" value="F:protein N-terminal-serine acetyltransferase activity"/>
    <property type="evidence" value="ECO:0007669"/>
    <property type="project" value="TreeGrafter"/>
</dbReference>
<feature type="region of interest" description="Disordered" evidence="4">
    <location>
        <begin position="487"/>
        <end position="509"/>
    </location>
</feature>
<feature type="region of interest" description="Disordered" evidence="4">
    <location>
        <begin position="65"/>
        <end position="88"/>
    </location>
</feature>
<evidence type="ECO:0000256" key="3">
    <source>
        <dbReference type="ARBA" id="ARBA00025786"/>
    </source>
</evidence>
<evidence type="ECO:0000313" key="8">
    <source>
        <dbReference type="Proteomes" id="UP001224775"/>
    </source>
</evidence>
<evidence type="ECO:0000256" key="4">
    <source>
        <dbReference type="SAM" id="MobiDB-lite"/>
    </source>
</evidence>
<gene>
    <name evidence="7" type="ORF">QTG54_002379</name>
</gene>
<dbReference type="GO" id="GO:0031415">
    <property type="term" value="C:NatA complex"/>
    <property type="evidence" value="ECO:0007669"/>
    <property type="project" value="InterPro"/>
</dbReference>
<keyword evidence="8" id="KW-1185">Reference proteome</keyword>
<dbReference type="Pfam" id="PF00583">
    <property type="entry name" value="Acetyltransf_1"/>
    <property type="match status" value="1"/>
</dbReference>
<dbReference type="PANTHER" id="PTHR23091:SF4">
    <property type="entry name" value="N-TERMINAL AMINO-ACID N(ALPHA)-ACETYLTRANSFERASE NATA"/>
    <property type="match status" value="1"/>
</dbReference>
<dbReference type="Proteomes" id="UP001224775">
    <property type="component" value="Unassembled WGS sequence"/>
</dbReference>
<dbReference type="PROSITE" id="PS51186">
    <property type="entry name" value="GNAT"/>
    <property type="match status" value="1"/>
</dbReference>
<comment type="caution">
    <text evidence="7">The sequence shown here is derived from an EMBL/GenBank/DDBJ whole genome shotgun (WGS) entry which is preliminary data.</text>
</comment>
<dbReference type="EMBL" id="JATAAI010000003">
    <property type="protein sequence ID" value="KAK1747035.1"/>
    <property type="molecule type" value="Genomic_DNA"/>
</dbReference>
<evidence type="ECO:0000313" key="7">
    <source>
        <dbReference type="EMBL" id="KAK1747035.1"/>
    </source>
</evidence>
<keyword evidence="5" id="KW-0732">Signal</keyword>
<dbReference type="InterPro" id="IPR045047">
    <property type="entry name" value="Ard1-like"/>
</dbReference>
<feature type="region of interest" description="Disordered" evidence="4">
    <location>
        <begin position="394"/>
        <end position="468"/>
    </location>
</feature>
<dbReference type="InterPro" id="IPR016181">
    <property type="entry name" value="Acyl_CoA_acyltransferase"/>
</dbReference>
<keyword evidence="1 7" id="KW-0808">Transferase</keyword>
<sequence>MHAMKHCWLHKLLMLYLLGCVGSNAFAIGGSKKGATHLAGNISRGGGGGGGRRAISRIIHLYNGSDNSSSSSSTALKQTSSYNEHPQHTPLIYKGGHICVRLARKSDVPQIQNCNLATLPENYNANFYVNHMRQWPDLALVAEHIPEGYDLQRDMESHGSAVEEEERITPLREYITKKRRRGDGSNQPPRKEIVGYILGKVEERPVNPIRQIFPQSRVPPLYDEEDTLLQYMDGANMNGARVFRQANQNQQQQQQQRRRTETLGHVTSIAVHSHARRLGIASSLLDQLHYHLGQCYNAKSVGLHVRISNQAAVKLYCERLGYDVADIIPFYYGDGEDAYFMKKDLLFVGDGDNDGYDDGYDDVVVEERRRLSQSSSFESRDEWINRDARSGGSFFDNQSSMRDSLSPEERAWINSGGGNNNNNNSSSQQRGSIGGHFKRSFQTFLNGGDPSPTPPPQGSRSWDNRPVWETGPEYLRLPRYTEIRKSMPGERIEDETARASMEYEQRVAS</sequence>
<proteinExistence type="inferred from homology"/>
<dbReference type="PANTHER" id="PTHR23091">
    <property type="entry name" value="N-TERMINAL ACETYLTRANSFERASE"/>
    <property type="match status" value="1"/>
</dbReference>
<evidence type="ECO:0000256" key="2">
    <source>
        <dbReference type="ARBA" id="ARBA00023315"/>
    </source>
</evidence>
<dbReference type="AlphaFoldDB" id="A0AAD8YKZ5"/>
<name>A0AAD8YKZ5_9STRA</name>
<protein>
    <submittedName>
        <fullName evidence="7">N-acetyltransferase</fullName>
        <ecNumber evidence="7">2.3.1.-</ecNumber>
    </submittedName>
</protein>
<feature type="chain" id="PRO_5041944377" evidence="5">
    <location>
        <begin position="24"/>
        <end position="509"/>
    </location>
</feature>
<feature type="compositionally biased region" description="Low complexity" evidence="4">
    <location>
        <begin position="65"/>
        <end position="81"/>
    </location>
</feature>
<dbReference type="SUPFAM" id="SSF55729">
    <property type="entry name" value="Acyl-CoA N-acyltransferases (Nat)"/>
    <property type="match status" value="1"/>
</dbReference>
<dbReference type="EC" id="2.3.1.-" evidence="7"/>
<reference evidence="7" key="1">
    <citation type="submission" date="2023-06" db="EMBL/GenBank/DDBJ databases">
        <title>Survivors Of The Sea: Transcriptome response of Skeletonema marinoi to long-term dormancy.</title>
        <authorList>
            <person name="Pinder M.I.M."/>
            <person name="Kourtchenko O."/>
            <person name="Robertson E.K."/>
            <person name="Larsson T."/>
            <person name="Maumus F."/>
            <person name="Osuna-Cruz C.M."/>
            <person name="Vancaester E."/>
            <person name="Stenow R."/>
            <person name="Vandepoele K."/>
            <person name="Ploug H."/>
            <person name="Bruchert V."/>
            <person name="Godhe A."/>
            <person name="Topel M."/>
        </authorList>
    </citation>
    <scope>NUCLEOTIDE SEQUENCE</scope>
    <source>
        <strain evidence="7">R05AC</strain>
    </source>
</reference>
<evidence type="ECO:0000256" key="1">
    <source>
        <dbReference type="ARBA" id="ARBA00022679"/>
    </source>
</evidence>
<comment type="similarity">
    <text evidence="3">Belongs to the acetyltransferase family. ARD1 subfamily.</text>
</comment>
<feature type="compositionally biased region" description="Low complexity" evidence="4">
    <location>
        <begin position="420"/>
        <end position="431"/>
    </location>
</feature>
<evidence type="ECO:0000259" key="6">
    <source>
        <dbReference type="PROSITE" id="PS51186"/>
    </source>
</evidence>
<feature type="signal peptide" evidence="5">
    <location>
        <begin position="1"/>
        <end position="23"/>
    </location>
</feature>
<keyword evidence="2 7" id="KW-0012">Acyltransferase</keyword>
<accession>A0AAD8YKZ5</accession>